<keyword evidence="2" id="KW-1185">Reference proteome</keyword>
<name>A0A1Z5KNH7_FISSO</name>
<organism evidence="1 2">
    <name type="scientific">Fistulifera solaris</name>
    <name type="common">Oleaginous diatom</name>
    <dbReference type="NCBI Taxonomy" id="1519565"/>
    <lineage>
        <taxon>Eukaryota</taxon>
        <taxon>Sar</taxon>
        <taxon>Stramenopiles</taxon>
        <taxon>Ochrophyta</taxon>
        <taxon>Bacillariophyta</taxon>
        <taxon>Bacillariophyceae</taxon>
        <taxon>Bacillariophycidae</taxon>
        <taxon>Naviculales</taxon>
        <taxon>Naviculaceae</taxon>
        <taxon>Fistulifera</taxon>
    </lineage>
</organism>
<protein>
    <recommendedName>
        <fullName evidence="3">Trichome birefringence-like N-terminal domain-containing protein</fullName>
    </recommendedName>
</protein>
<dbReference type="InterPro" id="IPR029962">
    <property type="entry name" value="TBL"/>
</dbReference>
<dbReference type="PANTHER" id="PTHR32285">
    <property type="entry name" value="PROTEIN TRICHOME BIREFRINGENCE-LIKE 9-RELATED"/>
    <property type="match status" value="1"/>
</dbReference>
<evidence type="ECO:0000313" key="2">
    <source>
        <dbReference type="Proteomes" id="UP000198406"/>
    </source>
</evidence>
<dbReference type="Proteomes" id="UP000198406">
    <property type="component" value="Unassembled WGS sequence"/>
</dbReference>
<evidence type="ECO:0000313" key="1">
    <source>
        <dbReference type="EMBL" id="GAX27839.1"/>
    </source>
</evidence>
<sequence length="370" mass="43169">MKRPVSYVVIAGTVLVGILSPFLLAKQYRLIDQKGRVILYATSDLEETSTSVAAPSVLPYCSREQVQQGFWTYNQTQPLRYRSTPWEETCYTNGKGYYPTQWNVDDACQLVEWDPATLCEVLEHKTLGFIGDSISWQIFRSLKYLLNAEPTVERKVLEEFKCCQNTTIFWSRSNKLALEGAQQMIDQYQPDILVVNRGAWYDPDDVFFPQLQQVLPLFRTWLEQNDDRVFIWRTTAPGIPQCETFPVPYLYFENNSSFLLTRMEQHVESLPWYMADEKRKEFYWWNFRAQNALVEDTLQQVLGPSQQLEFLDTYHWYIQQPGLRIGAVSTDGDCLHHCLPGIPDESSRLLLHLLQRRRTSNMALTTKNAK</sequence>
<dbReference type="InParanoid" id="A0A1Z5KNH7"/>
<dbReference type="OrthoDB" id="630188at2759"/>
<evidence type="ECO:0008006" key="3">
    <source>
        <dbReference type="Google" id="ProtNLM"/>
    </source>
</evidence>
<dbReference type="AlphaFoldDB" id="A0A1Z5KNH7"/>
<dbReference type="GO" id="GO:0016413">
    <property type="term" value="F:O-acetyltransferase activity"/>
    <property type="evidence" value="ECO:0007669"/>
    <property type="project" value="InterPro"/>
</dbReference>
<comment type="caution">
    <text evidence="1">The sequence shown here is derived from an EMBL/GenBank/DDBJ whole genome shotgun (WGS) entry which is preliminary data.</text>
</comment>
<dbReference type="PANTHER" id="PTHR32285:SF48">
    <property type="entry name" value="PROTEIN TRICHOME BIREFRINGENCE-LIKE 19"/>
    <property type="match status" value="1"/>
</dbReference>
<dbReference type="EMBL" id="BDSP01000259">
    <property type="protein sequence ID" value="GAX27839.1"/>
    <property type="molecule type" value="Genomic_DNA"/>
</dbReference>
<reference evidence="1 2" key="1">
    <citation type="journal article" date="2015" name="Plant Cell">
        <title>Oil accumulation by the oleaginous diatom Fistulifera solaris as revealed by the genome and transcriptome.</title>
        <authorList>
            <person name="Tanaka T."/>
            <person name="Maeda Y."/>
            <person name="Veluchamy A."/>
            <person name="Tanaka M."/>
            <person name="Abida H."/>
            <person name="Marechal E."/>
            <person name="Bowler C."/>
            <person name="Muto M."/>
            <person name="Sunaga Y."/>
            <person name="Tanaka M."/>
            <person name="Yoshino T."/>
            <person name="Taniguchi T."/>
            <person name="Fukuda Y."/>
            <person name="Nemoto M."/>
            <person name="Matsumoto M."/>
            <person name="Wong P.S."/>
            <person name="Aburatani S."/>
            <person name="Fujibuchi W."/>
        </authorList>
    </citation>
    <scope>NUCLEOTIDE SEQUENCE [LARGE SCALE GENOMIC DNA]</scope>
    <source>
        <strain evidence="1 2">JPCC DA0580</strain>
    </source>
</reference>
<gene>
    <name evidence="1" type="ORF">FisN_13Hu054</name>
</gene>
<proteinExistence type="predicted"/>
<accession>A0A1Z5KNH7</accession>